<keyword evidence="1" id="KW-0812">Transmembrane</keyword>
<keyword evidence="1" id="KW-0472">Membrane</keyword>
<dbReference type="Proteomes" id="UP000062519">
    <property type="component" value="Chromosome 2"/>
</dbReference>
<dbReference type="AlphaFoldDB" id="A0A1B4FPK9"/>
<dbReference type="KEGG" id="buu:WS70_28515"/>
<dbReference type="GO" id="GO:0005886">
    <property type="term" value="C:plasma membrane"/>
    <property type="evidence" value="ECO:0007669"/>
    <property type="project" value="TreeGrafter"/>
</dbReference>
<name>A0A1B4FPK9_9BURK</name>
<organism evidence="2 3">
    <name type="scientific">Burkholderia mayonis</name>
    <dbReference type="NCBI Taxonomy" id="1385591"/>
    <lineage>
        <taxon>Bacteria</taxon>
        <taxon>Pseudomonadati</taxon>
        <taxon>Pseudomonadota</taxon>
        <taxon>Betaproteobacteria</taxon>
        <taxon>Burkholderiales</taxon>
        <taxon>Burkholderiaceae</taxon>
        <taxon>Burkholderia</taxon>
        <taxon>pseudomallei group</taxon>
    </lineage>
</organism>
<feature type="transmembrane region" description="Helical" evidence="1">
    <location>
        <begin position="12"/>
        <end position="34"/>
    </location>
</feature>
<evidence type="ECO:0000256" key="1">
    <source>
        <dbReference type="SAM" id="Phobius"/>
    </source>
</evidence>
<dbReference type="SUPFAM" id="SSF82866">
    <property type="entry name" value="Multidrug efflux transporter AcrB transmembrane domain"/>
    <property type="match status" value="1"/>
</dbReference>
<accession>A0A1B4FPK9</accession>
<sequence>MIDAVSARFRPIVMTSMAFVLGVVPLVTAMGAGAESRRSIGTGAFGGVLAATLSGLVFAPIAFHVVASLGRRTAECGREPSERGVAANE</sequence>
<dbReference type="PANTHER" id="PTHR32063:SF13">
    <property type="entry name" value="MULTIDRUG EFFLUX PUMP SUBUNIT ACRB-RELATED"/>
    <property type="match status" value="1"/>
</dbReference>
<keyword evidence="3" id="KW-1185">Reference proteome</keyword>
<reference evidence="2 3" key="1">
    <citation type="submission" date="2015-12" db="EMBL/GenBank/DDBJ databases">
        <title>Diversity of Burkholderia near neighbor genomes.</title>
        <authorList>
            <person name="Sahl J."/>
            <person name="Wagner D."/>
            <person name="Keim P."/>
        </authorList>
    </citation>
    <scope>NUCLEOTIDE SEQUENCE [LARGE SCALE GENOMIC DNA]</scope>
    <source>
        <strain evidence="2 3">BDU6</strain>
    </source>
</reference>
<gene>
    <name evidence="2" type="ORF">WS70_28515</name>
</gene>
<dbReference type="Pfam" id="PF00873">
    <property type="entry name" value="ACR_tran"/>
    <property type="match status" value="1"/>
</dbReference>
<evidence type="ECO:0000313" key="3">
    <source>
        <dbReference type="Proteomes" id="UP000062519"/>
    </source>
</evidence>
<protein>
    <submittedName>
        <fullName evidence="2">Uncharacterized protein</fullName>
    </submittedName>
</protein>
<feature type="transmembrane region" description="Helical" evidence="1">
    <location>
        <begin position="40"/>
        <end position="63"/>
    </location>
</feature>
<dbReference type="InterPro" id="IPR001036">
    <property type="entry name" value="Acrflvin-R"/>
</dbReference>
<proteinExistence type="predicted"/>
<dbReference type="RefSeq" id="WP_059597738.1">
    <property type="nucleotide sequence ID" value="NZ_CP013387.1"/>
</dbReference>
<dbReference type="EMBL" id="CP013387">
    <property type="protein sequence ID" value="AOJ05598.1"/>
    <property type="molecule type" value="Genomic_DNA"/>
</dbReference>
<keyword evidence="1" id="KW-1133">Transmembrane helix</keyword>
<dbReference type="Gene3D" id="1.20.1640.10">
    <property type="entry name" value="Multidrug efflux transporter AcrB transmembrane domain"/>
    <property type="match status" value="1"/>
</dbReference>
<dbReference type="PANTHER" id="PTHR32063">
    <property type="match status" value="1"/>
</dbReference>
<dbReference type="GO" id="GO:0042910">
    <property type="term" value="F:xenobiotic transmembrane transporter activity"/>
    <property type="evidence" value="ECO:0007669"/>
    <property type="project" value="TreeGrafter"/>
</dbReference>
<evidence type="ECO:0000313" key="2">
    <source>
        <dbReference type="EMBL" id="AOJ05598.1"/>
    </source>
</evidence>